<dbReference type="Gene3D" id="3.20.20.70">
    <property type="entry name" value="Aldolase class I"/>
    <property type="match status" value="1"/>
</dbReference>
<keyword evidence="7 9" id="KW-0411">Iron-sulfur</keyword>
<keyword evidence="2 9" id="KW-0963">Cytoplasm</keyword>
<accession>A0A7W4Z6Q0</accession>
<dbReference type="Pfam" id="PF04055">
    <property type="entry name" value="Radical_SAM"/>
    <property type="match status" value="1"/>
</dbReference>
<keyword evidence="6 9" id="KW-0408">Iron</keyword>
<dbReference type="GO" id="GO:0051539">
    <property type="term" value="F:4 iron, 4 sulfur cluster binding"/>
    <property type="evidence" value="ECO:0007669"/>
    <property type="project" value="UniProtKB-UniRule"/>
</dbReference>
<evidence type="ECO:0000313" key="13">
    <source>
        <dbReference type="Proteomes" id="UP000537130"/>
    </source>
</evidence>
<organism evidence="12 13">
    <name type="scientific">Litorivivens lipolytica</name>
    <dbReference type="NCBI Taxonomy" id="1524264"/>
    <lineage>
        <taxon>Bacteria</taxon>
        <taxon>Pseudomonadati</taxon>
        <taxon>Pseudomonadota</taxon>
        <taxon>Gammaproteobacteria</taxon>
        <taxon>Litorivivens</taxon>
    </lineage>
</organism>
<dbReference type="InterPro" id="IPR003698">
    <property type="entry name" value="Lipoyl_synth"/>
</dbReference>
<dbReference type="NCBIfam" id="TIGR00510">
    <property type="entry name" value="lipA"/>
    <property type="match status" value="1"/>
</dbReference>
<evidence type="ECO:0000256" key="5">
    <source>
        <dbReference type="ARBA" id="ARBA00022723"/>
    </source>
</evidence>
<evidence type="ECO:0000259" key="11">
    <source>
        <dbReference type="PROSITE" id="PS51918"/>
    </source>
</evidence>
<evidence type="ECO:0000256" key="8">
    <source>
        <dbReference type="ARBA" id="ARBA00047326"/>
    </source>
</evidence>
<dbReference type="HAMAP" id="MF_00206">
    <property type="entry name" value="Lipoyl_synth"/>
    <property type="match status" value="1"/>
</dbReference>
<dbReference type="PIRSF" id="PIRSF005963">
    <property type="entry name" value="Lipoyl_synth"/>
    <property type="match status" value="1"/>
</dbReference>
<evidence type="ECO:0000313" key="12">
    <source>
        <dbReference type="EMBL" id="MBB3047180.1"/>
    </source>
</evidence>
<dbReference type="InterPro" id="IPR013785">
    <property type="entry name" value="Aldolase_TIM"/>
</dbReference>
<evidence type="ECO:0000256" key="10">
    <source>
        <dbReference type="SAM" id="MobiDB-lite"/>
    </source>
</evidence>
<feature type="binding site" evidence="9">
    <location>
        <position position="111"/>
    </location>
    <ligand>
        <name>[4Fe-4S] cluster</name>
        <dbReference type="ChEBI" id="CHEBI:49883"/>
        <label>2</label>
        <note>4Fe-4S-S-AdoMet</note>
    </ligand>
</feature>
<sequence>MTEQTDKTPAAKRARGRAAQRPVVQGEKLRGAEKVARIPVKVIPTTELPAKPDWLRVRIPASPEVSRIKSVLRRHKLASVCEEAQCPNLGECFSGGTATFMIMGEICTRRCPFCDVAHGRPLALDENEPRELAEAIAEMNLKYVVITSVDRDDLKDGGAEHFANCIRETRARMDGIRIEVLVPDFRGRMDIALDILAAEPPDVFNHNLESVPSLYRKIRPGSDYQWSLDLLKRYKERRPEVLTKSGLMLGLGETREELIQVMQDMREHDIDMITLGQYMQPSRDHLPVDRFVHPDEFDEYAEIAKELGFKSVASGPLVRSSYHADKQVDISLLK</sequence>
<dbReference type="PROSITE" id="PS51918">
    <property type="entry name" value="RADICAL_SAM"/>
    <property type="match status" value="1"/>
</dbReference>
<dbReference type="CDD" id="cd01335">
    <property type="entry name" value="Radical_SAM"/>
    <property type="match status" value="1"/>
</dbReference>
<keyword evidence="4 9" id="KW-0949">S-adenosyl-L-methionine</keyword>
<feature type="binding site" evidence="9">
    <location>
        <position position="92"/>
    </location>
    <ligand>
        <name>[4Fe-4S] cluster</name>
        <dbReference type="ChEBI" id="CHEBI:49883"/>
        <label>1</label>
    </ligand>
</feature>
<dbReference type="GO" id="GO:0016992">
    <property type="term" value="F:lipoate synthase activity"/>
    <property type="evidence" value="ECO:0007669"/>
    <property type="project" value="UniProtKB-UniRule"/>
</dbReference>
<name>A0A7W4Z6Q0_9GAMM</name>
<keyword evidence="3 9" id="KW-0808">Transferase</keyword>
<evidence type="ECO:0000256" key="6">
    <source>
        <dbReference type="ARBA" id="ARBA00023004"/>
    </source>
</evidence>
<dbReference type="SFLD" id="SFLDS00029">
    <property type="entry name" value="Radical_SAM"/>
    <property type="match status" value="1"/>
</dbReference>
<comment type="cofactor">
    <cofactor evidence="9">
        <name>[4Fe-4S] cluster</name>
        <dbReference type="ChEBI" id="CHEBI:49883"/>
    </cofactor>
    <text evidence="9">Binds 2 [4Fe-4S] clusters per subunit. One cluster is coordinated with 3 cysteines and an exchangeable S-adenosyl-L-methionine.</text>
</comment>
<protein>
    <recommendedName>
        <fullName evidence="9">Lipoyl synthase</fullName>
        <ecNumber evidence="9">2.8.1.8</ecNumber>
    </recommendedName>
    <alternativeName>
        <fullName evidence="9">Lip-syn</fullName>
        <shortName evidence="9">LS</shortName>
    </alternativeName>
    <alternativeName>
        <fullName evidence="9">Lipoate synthase</fullName>
    </alternativeName>
    <alternativeName>
        <fullName evidence="9">Lipoic acid synthase</fullName>
    </alternativeName>
    <alternativeName>
        <fullName evidence="9">Sulfur insertion protein LipA</fullName>
    </alternativeName>
</protein>
<dbReference type="FunFam" id="3.20.20.70:FF:000023">
    <property type="entry name" value="Lipoyl synthase"/>
    <property type="match status" value="1"/>
</dbReference>
<dbReference type="GO" id="GO:0009249">
    <property type="term" value="P:protein lipoylation"/>
    <property type="evidence" value="ECO:0007669"/>
    <property type="project" value="UniProtKB-UniRule"/>
</dbReference>
<dbReference type="SFLD" id="SFLDF00271">
    <property type="entry name" value="lipoyl_synthase"/>
    <property type="match status" value="1"/>
</dbReference>
<comment type="caution">
    <text evidence="12">The sequence shown here is derived from an EMBL/GenBank/DDBJ whole genome shotgun (WGS) entry which is preliminary data.</text>
</comment>
<evidence type="ECO:0000256" key="7">
    <source>
        <dbReference type="ARBA" id="ARBA00023014"/>
    </source>
</evidence>
<evidence type="ECO:0000256" key="3">
    <source>
        <dbReference type="ARBA" id="ARBA00022679"/>
    </source>
</evidence>
<dbReference type="PANTHER" id="PTHR10949">
    <property type="entry name" value="LIPOYL SYNTHASE"/>
    <property type="match status" value="1"/>
</dbReference>
<dbReference type="RefSeq" id="WP_183409819.1">
    <property type="nucleotide sequence ID" value="NZ_JACHWY010000001.1"/>
</dbReference>
<dbReference type="UniPathway" id="UPA00538">
    <property type="reaction ID" value="UER00593"/>
</dbReference>
<evidence type="ECO:0000256" key="2">
    <source>
        <dbReference type="ARBA" id="ARBA00022490"/>
    </source>
</evidence>
<dbReference type="PANTHER" id="PTHR10949:SF0">
    <property type="entry name" value="LIPOYL SYNTHASE, MITOCHONDRIAL"/>
    <property type="match status" value="1"/>
</dbReference>
<feature type="binding site" evidence="9">
    <location>
        <position position="114"/>
    </location>
    <ligand>
        <name>[4Fe-4S] cluster</name>
        <dbReference type="ChEBI" id="CHEBI:49883"/>
        <label>2</label>
        <note>4Fe-4S-S-AdoMet</note>
    </ligand>
</feature>
<comment type="pathway">
    <text evidence="9">Protein modification; protein lipoylation via endogenous pathway; protein N(6)-(lipoyl)lysine from octanoyl-[acyl-carrier-protein]: step 2/2.</text>
</comment>
<evidence type="ECO:0000256" key="1">
    <source>
        <dbReference type="ARBA" id="ARBA00022485"/>
    </source>
</evidence>
<dbReference type="AlphaFoldDB" id="A0A7W4Z6Q0"/>
<dbReference type="GO" id="GO:0046872">
    <property type="term" value="F:metal ion binding"/>
    <property type="evidence" value="ECO:0007669"/>
    <property type="project" value="UniProtKB-KW"/>
</dbReference>
<reference evidence="12 13" key="1">
    <citation type="submission" date="2020-08" db="EMBL/GenBank/DDBJ databases">
        <title>Genomic Encyclopedia of Type Strains, Phase III (KMG-III): the genomes of soil and plant-associated and newly described type strains.</title>
        <authorList>
            <person name="Whitman W."/>
        </authorList>
    </citation>
    <scope>NUCLEOTIDE SEQUENCE [LARGE SCALE GENOMIC DNA]</scope>
    <source>
        <strain evidence="12 13">CECT 8654</strain>
    </source>
</reference>
<dbReference type="InterPro" id="IPR006638">
    <property type="entry name" value="Elp3/MiaA/NifB-like_rSAM"/>
</dbReference>
<dbReference type="SUPFAM" id="SSF102114">
    <property type="entry name" value="Radical SAM enzymes"/>
    <property type="match status" value="1"/>
</dbReference>
<dbReference type="SFLD" id="SFLDG01058">
    <property type="entry name" value="lipoyl_synthase_like"/>
    <property type="match status" value="1"/>
</dbReference>
<dbReference type="NCBIfam" id="NF004019">
    <property type="entry name" value="PRK05481.1"/>
    <property type="match status" value="1"/>
</dbReference>
<feature type="domain" description="Radical SAM core" evidence="11">
    <location>
        <begin position="93"/>
        <end position="310"/>
    </location>
</feature>
<proteinExistence type="inferred from homology"/>
<dbReference type="InterPro" id="IPR058240">
    <property type="entry name" value="rSAM_sf"/>
</dbReference>
<comment type="similarity">
    <text evidence="9">Belongs to the radical SAM superfamily. Lipoyl synthase family.</text>
</comment>
<gene>
    <name evidence="9" type="primary">lipA</name>
    <name evidence="12" type="ORF">FHR99_001416</name>
</gene>
<keyword evidence="5 9" id="KW-0479">Metal-binding</keyword>
<comment type="function">
    <text evidence="9">Catalyzes the radical-mediated insertion of two sulfur atoms into the C-6 and C-8 positions of the octanoyl moiety bound to the lipoyl domains of lipoate-dependent enzymes, thereby converting the octanoylated domains into lipoylated derivatives.</text>
</comment>
<feature type="binding site" evidence="9">
    <location>
        <position position="107"/>
    </location>
    <ligand>
        <name>[4Fe-4S] cluster</name>
        <dbReference type="ChEBI" id="CHEBI:49883"/>
        <label>2</label>
        <note>4Fe-4S-S-AdoMet</note>
    </ligand>
</feature>
<comment type="subcellular location">
    <subcellularLocation>
        <location evidence="9">Cytoplasm</location>
    </subcellularLocation>
</comment>
<dbReference type="EMBL" id="JACHWY010000001">
    <property type="protein sequence ID" value="MBB3047180.1"/>
    <property type="molecule type" value="Genomic_DNA"/>
</dbReference>
<feature type="binding site" evidence="9">
    <location>
        <position position="86"/>
    </location>
    <ligand>
        <name>[4Fe-4S] cluster</name>
        <dbReference type="ChEBI" id="CHEBI:49883"/>
        <label>1</label>
    </ligand>
</feature>
<dbReference type="InterPro" id="IPR007197">
    <property type="entry name" value="rSAM"/>
</dbReference>
<evidence type="ECO:0000256" key="4">
    <source>
        <dbReference type="ARBA" id="ARBA00022691"/>
    </source>
</evidence>
<dbReference type="NCBIfam" id="NF009544">
    <property type="entry name" value="PRK12928.1"/>
    <property type="match status" value="1"/>
</dbReference>
<dbReference type="EC" id="2.8.1.8" evidence="9"/>
<feature type="binding site" evidence="9">
    <location>
        <position position="81"/>
    </location>
    <ligand>
        <name>[4Fe-4S] cluster</name>
        <dbReference type="ChEBI" id="CHEBI:49883"/>
        <label>1</label>
    </ligand>
</feature>
<feature type="binding site" evidence="9">
    <location>
        <position position="321"/>
    </location>
    <ligand>
        <name>[4Fe-4S] cluster</name>
        <dbReference type="ChEBI" id="CHEBI:49883"/>
        <label>1</label>
    </ligand>
</feature>
<dbReference type="Pfam" id="PF16881">
    <property type="entry name" value="LIAS_N"/>
    <property type="match status" value="1"/>
</dbReference>
<dbReference type="InterPro" id="IPR031691">
    <property type="entry name" value="LIAS_N"/>
</dbReference>
<keyword evidence="1 9" id="KW-0004">4Fe-4S</keyword>
<comment type="catalytic activity">
    <reaction evidence="8 9">
        <text>[[Fe-S] cluster scaffold protein carrying a second [4Fe-4S](2+) cluster] + N(6)-octanoyl-L-lysyl-[protein] + 2 oxidized [2Fe-2S]-[ferredoxin] + 2 S-adenosyl-L-methionine + 4 H(+) = [[Fe-S] cluster scaffold protein] + N(6)-[(R)-dihydrolipoyl]-L-lysyl-[protein] + 4 Fe(3+) + 2 hydrogen sulfide + 2 5'-deoxyadenosine + 2 L-methionine + 2 reduced [2Fe-2S]-[ferredoxin]</text>
        <dbReference type="Rhea" id="RHEA:16585"/>
        <dbReference type="Rhea" id="RHEA-COMP:9928"/>
        <dbReference type="Rhea" id="RHEA-COMP:10000"/>
        <dbReference type="Rhea" id="RHEA-COMP:10001"/>
        <dbReference type="Rhea" id="RHEA-COMP:10475"/>
        <dbReference type="Rhea" id="RHEA-COMP:14568"/>
        <dbReference type="Rhea" id="RHEA-COMP:14569"/>
        <dbReference type="ChEBI" id="CHEBI:15378"/>
        <dbReference type="ChEBI" id="CHEBI:17319"/>
        <dbReference type="ChEBI" id="CHEBI:29034"/>
        <dbReference type="ChEBI" id="CHEBI:29919"/>
        <dbReference type="ChEBI" id="CHEBI:33722"/>
        <dbReference type="ChEBI" id="CHEBI:33737"/>
        <dbReference type="ChEBI" id="CHEBI:33738"/>
        <dbReference type="ChEBI" id="CHEBI:57844"/>
        <dbReference type="ChEBI" id="CHEBI:59789"/>
        <dbReference type="ChEBI" id="CHEBI:78809"/>
        <dbReference type="ChEBI" id="CHEBI:83100"/>
        <dbReference type="EC" id="2.8.1.8"/>
    </reaction>
</comment>
<dbReference type="Proteomes" id="UP000537130">
    <property type="component" value="Unassembled WGS sequence"/>
</dbReference>
<keyword evidence="13" id="KW-1185">Reference proteome</keyword>
<dbReference type="GO" id="GO:0005737">
    <property type="term" value="C:cytoplasm"/>
    <property type="evidence" value="ECO:0007669"/>
    <property type="project" value="UniProtKB-SubCell"/>
</dbReference>
<feature type="region of interest" description="Disordered" evidence="10">
    <location>
        <begin position="1"/>
        <end position="25"/>
    </location>
</feature>
<dbReference type="SMART" id="SM00729">
    <property type="entry name" value="Elp3"/>
    <property type="match status" value="1"/>
</dbReference>
<evidence type="ECO:0000256" key="9">
    <source>
        <dbReference type="HAMAP-Rule" id="MF_00206"/>
    </source>
</evidence>